<comment type="caution">
    <text evidence="1">The sequence shown here is derived from an EMBL/GenBank/DDBJ whole genome shotgun (WGS) entry which is preliminary data.</text>
</comment>
<evidence type="ECO:0000313" key="1">
    <source>
        <dbReference type="EMBL" id="GAW93251.1"/>
    </source>
</evidence>
<dbReference type="AlphaFoldDB" id="A0A1Z5HV91"/>
<accession>A0A1Z5HV91</accession>
<dbReference type="NCBIfam" id="NF041239">
    <property type="entry name" value="Moor_selen_rel"/>
    <property type="match status" value="1"/>
</dbReference>
<dbReference type="Proteomes" id="UP000197032">
    <property type="component" value="Unassembled WGS sequence"/>
</dbReference>
<protein>
    <submittedName>
        <fullName evidence="1">Uncharacterized protein</fullName>
    </submittedName>
</protein>
<organism evidence="1 2">
    <name type="scientific">Calderihabitans maritimus</name>
    <dbReference type="NCBI Taxonomy" id="1246530"/>
    <lineage>
        <taxon>Bacteria</taxon>
        <taxon>Bacillati</taxon>
        <taxon>Bacillota</taxon>
        <taxon>Clostridia</taxon>
        <taxon>Neomoorellales</taxon>
        <taxon>Calderihabitantaceae</taxon>
        <taxon>Calderihabitans</taxon>
    </lineage>
</organism>
<proteinExistence type="predicted"/>
<dbReference type="EMBL" id="BDGJ01000125">
    <property type="protein sequence ID" value="GAW93251.1"/>
    <property type="molecule type" value="Genomic_DNA"/>
</dbReference>
<sequence length="59" mass="6464">MIPAVFAGTPNNSKSYQKLVSEGINVYLPRNITVKPEGLEISLRGIAFFKQLEVSGLQV</sequence>
<dbReference type="InterPro" id="IPR049744">
    <property type="entry name" value="CC/Se_fam"/>
</dbReference>
<reference evidence="2" key="1">
    <citation type="journal article" date="2017" name="Appl. Environ. Microbiol.">
        <title>Genomic Analysis of Calderihabitans maritimus KKC1, a Thermophilic, Hydrogenogenic, Carboxydotrophic Bacterium Isolated from Marine Sediment.</title>
        <authorList>
            <person name="Omae K."/>
            <person name="Yoneda Y."/>
            <person name="Fukuyama Y."/>
            <person name="Yoshida T."/>
            <person name="Sako Y."/>
        </authorList>
    </citation>
    <scope>NUCLEOTIDE SEQUENCE [LARGE SCALE GENOMIC DNA]</scope>
    <source>
        <strain evidence="2">KKC1</strain>
    </source>
</reference>
<name>A0A1Z5HV91_9FIRM</name>
<keyword evidence="2" id="KW-1185">Reference proteome</keyword>
<gene>
    <name evidence="1" type="ORF">KKC1_23900</name>
</gene>
<evidence type="ECO:0000313" key="2">
    <source>
        <dbReference type="Proteomes" id="UP000197032"/>
    </source>
</evidence>